<dbReference type="PRINTS" id="PR00237">
    <property type="entry name" value="GPCRRHODOPSN"/>
</dbReference>
<evidence type="ECO:0000256" key="6">
    <source>
        <dbReference type="SAM" id="Phobius"/>
    </source>
</evidence>
<feature type="transmembrane region" description="Helical" evidence="6">
    <location>
        <begin position="263"/>
        <end position="287"/>
    </location>
</feature>
<feature type="transmembrane region" description="Helical" evidence="6">
    <location>
        <begin position="56"/>
        <end position="78"/>
    </location>
</feature>
<dbReference type="SUPFAM" id="SSF81321">
    <property type="entry name" value="Family A G protein-coupled receptor-like"/>
    <property type="match status" value="1"/>
</dbReference>
<feature type="transmembrane region" description="Helical" evidence="6">
    <location>
        <begin position="228"/>
        <end position="251"/>
    </location>
</feature>
<sequence>MNGSFVFIAFTGSPVSYVDLAGVPILIGFGIAEFVLNMIVLSAMTLDVLDQDVSNYFIINLALADGLIGVVVVYNGLYTLLEWKDIHECLLRFGIVNGFNVASVLNIALLTIDKFIKIKYPFKYYHYITPNRAKVTTLIVWLFALTISVLPAAGWSNIGEEWSHCAFFDVMSRSYLITSILIYCVPFIVIVTLYPQMCSLARRHALAIQSQTRLYIHRKGTWRFVKPVGLIVGIYVICWLPVGTYLILVLADRKTVELSGVDMGTILAFSAGIGSLNSLFNPIIYAAKIPAVSRQFKRVCCCCCWRVPFIQSNAYSSMHVSTASIQTGISRHSSEQLDQC</sequence>
<evidence type="ECO:0000256" key="2">
    <source>
        <dbReference type="ARBA" id="ARBA00022475"/>
    </source>
</evidence>
<dbReference type="AlphaFoldDB" id="A0AAN8Q3Y9"/>
<comment type="subcellular location">
    <subcellularLocation>
        <location evidence="1">Cell membrane</location>
        <topology evidence="1">Multi-pass membrane protein</topology>
    </subcellularLocation>
</comment>
<feature type="domain" description="G-protein coupled receptors family 1 profile" evidence="7">
    <location>
        <begin position="36"/>
        <end position="285"/>
    </location>
</feature>
<name>A0AAN8Q3Y9_PATCE</name>
<keyword evidence="4 6" id="KW-1133">Transmembrane helix</keyword>
<feature type="transmembrane region" description="Helical" evidence="6">
    <location>
        <begin position="20"/>
        <end position="44"/>
    </location>
</feature>
<dbReference type="Pfam" id="PF00001">
    <property type="entry name" value="7tm_1"/>
    <property type="match status" value="1"/>
</dbReference>
<keyword evidence="2" id="KW-1003">Cell membrane</keyword>
<feature type="transmembrane region" description="Helical" evidence="6">
    <location>
        <begin position="90"/>
        <end position="112"/>
    </location>
</feature>
<dbReference type="GO" id="GO:0004930">
    <property type="term" value="F:G protein-coupled receptor activity"/>
    <property type="evidence" value="ECO:0007669"/>
    <property type="project" value="InterPro"/>
</dbReference>
<dbReference type="PANTHER" id="PTHR22750">
    <property type="entry name" value="G-PROTEIN COUPLED RECEPTOR"/>
    <property type="match status" value="1"/>
</dbReference>
<dbReference type="InterPro" id="IPR017452">
    <property type="entry name" value="GPCR_Rhodpsn_7TM"/>
</dbReference>
<comment type="caution">
    <text evidence="8">The sequence shown here is derived from an EMBL/GenBank/DDBJ whole genome shotgun (WGS) entry which is preliminary data.</text>
</comment>
<evidence type="ECO:0000256" key="3">
    <source>
        <dbReference type="ARBA" id="ARBA00022692"/>
    </source>
</evidence>
<proteinExistence type="predicted"/>
<organism evidence="8 9">
    <name type="scientific">Patella caerulea</name>
    <name type="common">Rayed Mediterranean limpet</name>
    <dbReference type="NCBI Taxonomy" id="87958"/>
    <lineage>
        <taxon>Eukaryota</taxon>
        <taxon>Metazoa</taxon>
        <taxon>Spiralia</taxon>
        <taxon>Lophotrochozoa</taxon>
        <taxon>Mollusca</taxon>
        <taxon>Gastropoda</taxon>
        <taxon>Patellogastropoda</taxon>
        <taxon>Patelloidea</taxon>
        <taxon>Patellidae</taxon>
        <taxon>Patella</taxon>
    </lineage>
</organism>
<evidence type="ECO:0000259" key="7">
    <source>
        <dbReference type="PROSITE" id="PS50262"/>
    </source>
</evidence>
<evidence type="ECO:0000256" key="1">
    <source>
        <dbReference type="ARBA" id="ARBA00004651"/>
    </source>
</evidence>
<accession>A0AAN8Q3Y9</accession>
<feature type="transmembrane region" description="Helical" evidence="6">
    <location>
        <begin position="175"/>
        <end position="194"/>
    </location>
</feature>
<dbReference type="EMBL" id="JAZGQO010000007">
    <property type="protein sequence ID" value="KAK6182250.1"/>
    <property type="molecule type" value="Genomic_DNA"/>
</dbReference>
<reference evidence="8 9" key="1">
    <citation type="submission" date="2024-01" db="EMBL/GenBank/DDBJ databases">
        <title>The genome of the rayed Mediterranean limpet Patella caerulea (Linnaeus, 1758).</title>
        <authorList>
            <person name="Anh-Thu Weber A."/>
            <person name="Halstead-Nussloch G."/>
        </authorList>
    </citation>
    <scope>NUCLEOTIDE SEQUENCE [LARGE SCALE GENOMIC DNA]</scope>
    <source>
        <strain evidence="8">AATW-2023a</strain>
        <tissue evidence="8">Whole specimen</tissue>
    </source>
</reference>
<evidence type="ECO:0000313" key="8">
    <source>
        <dbReference type="EMBL" id="KAK6182250.1"/>
    </source>
</evidence>
<keyword evidence="3 6" id="KW-0812">Transmembrane</keyword>
<dbReference type="GO" id="GO:0005886">
    <property type="term" value="C:plasma membrane"/>
    <property type="evidence" value="ECO:0007669"/>
    <property type="project" value="UniProtKB-SubCell"/>
</dbReference>
<dbReference type="InterPro" id="IPR000276">
    <property type="entry name" value="GPCR_Rhodpsn"/>
</dbReference>
<gene>
    <name evidence="8" type="ORF">SNE40_009976</name>
</gene>
<dbReference type="Gene3D" id="1.20.1070.10">
    <property type="entry name" value="Rhodopsin 7-helix transmembrane proteins"/>
    <property type="match status" value="1"/>
</dbReference>
<evidence type="ECO:0000256" key="5">
    <source>
        <dbReference type="ARBA" id="ARBA00023136"/>
    </source>
</evidence>
<dbReference type="CDD" id="cd00637">
    <property type="entry name" value="7tm_classA_rhodopsin-like"/>
    <property type="match status" value="1"/>
</dbReference>
<dbReference type="PROSITE" id="PS50262">
    <property type="entry name" value="G_PROTEIN_RECEP_F1_2"/>
    <property type="match status" value="1"/>
</dbReference>
<keyword evidence="5 6" id="KW-0472">Membrane</keyword>
<evidence type="ECO:0000313" key="9">
    <source>
        <dbReference type="Proteomes" id="UP001347796"/>
    </source>
</evidence>
<dbReference type="Proteomes" id="UP001347796">
    <property type="component" value="Unassembled WGS sequence"/>
</dbReference>
<feature type="transmembrane region" description="Helical" evidence="6">
    <location>
        <begin position="133"/>
        <end position="155"/>
    </location>
</feature>
<keyword evidence="9" id="KW-1185">Reference proteome</keyword>
<protein>
    <recommendedName>
        <fullName evidence="7">G-protein coupled receptors family 1 profile domain-containing protein</fullName>
    </recommendedName>
</protein>
<evidence type="ECO:0000256" key="4">
    <source>
        <dbReference type="ARBA" id="ARBA00022989"/>
    </source>
</evidence>